<dbReference type="EMBL" id="HBHQ01023234">
    <property type="protein sequence ID" value="CAD9823881.1"/>
    <property type="molecule type" value="Transcribed_RNA"/>
</dbReference>
<reference evidence="3" key="1">
    <citation type="submission" date="2021-01" db="EMBL/GenBank/DDBJ databases">
        <authorList>
            <person name="Corre E."/>
            <person name="Pelletier E."/>
            <person name="Niang G."/>
            <person name="Scheremetjew M."/>
            <person name="Finn R."/>
            <person name="Kale V."/>
            <person name="Holt S."/>
            <person name="Cochrane G."/>
            <person name="Meng A."/>
            <person name="Brown T."/>
            <person name="Cohen L."/>
        </authorList>
    </citation>
    <scope>NUCLEOTIDE SEQUENCE</scope>
    <source>
        <strain evidence="3">CCMP2084</strain>
    </source>
</reference>
<evidence type="ECO:0000256" key="2">
    <source>
        <dbReference type="SAM" id="Phobius"/>
    </source>
</evidence>
<evidence type="ECO:0000256" key="1">
    <source>
        <dbReference type="SAM" id="MobiDB-lite"/>
    </source>
</evidence>
<accession>A0A7S2ULV9</accession>
<feature type="region of interest" description="Disordered" evidence="1">
    <location>
        <begin position="1"/>
        <end position="68"/>
    </location>
</feature>
<name>A0A7S2ULV9_9STRA</name>
<feature type="compositionally biased region" description="Polar residues" evidence="1">
    <location>
        <begin position="36"/>
        <end position="59"/>
    </location>
</feature>
<feature type="transmembrane region" description="Helical" evidence="2">
    <location>
        <begin position="210"/>
        <end position="230"/>
    </location>
</feature>
<sequence>MDDESPLRTRFAPPDAETGALSEPSLRTEEEADTDPLSTSLPRSDEPNNNDGFSLSSDYNAKKGMRQRRSNSRSLDVLFSVVHCLQRVRIPRSCLPCLPPGEDNNADGAIALCTGLDRVLLGTVPASKSVKICHLKPPQYFWYMVSGTLCDVVQFAIDYGLCHRMFGIQDPSVCWALSFSLSISARHSSHRYFVFGSYVGGYWNSLGRMYAGYSIIIVISTIFNIIMTKVALIDHYVAWVITLLWTGIVNYFILKKLWSFGDTDADKKSIKDNPSTHASGPAVIDL</sequence>
<keyword evidence="2" id="KW-0472">Membrane</keyword>
<gene>
    <name evidence="3" type="ORF">ASEP1449_LOCUS15715</name>
</gene>
<dbReference type="AlphaFoldDB" id="A0A7S2ULV9"/>
<feature type="transmembrane region" description="Helical" evidence="2">
    <location>
        <begin position="236"/>
        <end position="254"/>
    </location>
</feature>
<organism evidence="3">
    <name type="scientific">Attheya septentrionalis</name>
    <dbReference type="NCBI Taxonomy" id="420275"/>
    <lineage>
        <taxon>Eukaryota</taxon>
        <taxon>Sar</taxon>
        <taxon>Stramenopiles</taxon>
        <taxon>Ochrophyta</taxon>
        <taxon>Bacillariophyta</taxon>
        <taxon>Coscinodiscophyceae</taxon>
        <taxon>Chaetocerotophycidae</taxon>
        <taxon>Chaetocerotales</taxon>
        <taxon>Attheyaceae</taxon>
        <taxon>Attheya</taxon>
    </lineage>
</organism>
<keyword evidence="2" id="KW-1133">Transmembrane helix</keyword>
<evidence type="ECO:0008006" key="4">
    <source>
        <dbReference type="Google" id="ProtNLM"/>
    </source>
</evidence>
<protein>
    <recommendedName>
        <fullName evidence="4">GtrA-like protein domain-containing protein</fullName>
    </recommendedName>
</protein>
<keyword evidence="2" id="KW-0812">Transmembrane</keyword>
<evidence type="ECO:0000313" key="3">
    <source>
        <dbReference type="EMBL" id="CAD9823881.1"/>
    </source>
</evidence>
<proteinExistence type="predicted"/>